<dbReference type="Proteomes" id="UP000464644">
    <property type="component" value="Chromosome"/>
</dbReference>
<proteinExistence type="predicted"/>
<name>A0ABX6HB58_9PSED</name>
<dbReference type="Gene3D" id="6.10.280.50">
    <property type="match status" value="1"/>
</dbReference>
<dbReference type="EMBL" id="CP047265">
    <property type="protein sequence ID" value="QHF02783.1"/>
    <property type="molecule type" value="Genomic_DNA"/>
</dbReference>
<evidence type="ECO:0000313" key="1">
    <source>
        <dbReference type="EMBL" id="QHF02783.1"/>
    </source>
</evidence>
<accession>A0ABX6HB58</accession>
<gene>
    <name evidence="1" type="ORF">N015_10330</name>
</gene>
<dbReference type="InterPro" id="IPR007420">
    <property type="entry name" value="DUF465"/>
</dbReference>
<reference evidence="1 2" key="1">
    <citation type="journal article" date="2014" name="Genome Announc.">
        <title>Draft Genome Sequences of a Phylogenetically Diverse Suite of Pseudomonas syringae Strains from Multiple Source Populations.</title>
        <authorList>
            <person name="Baltrus D.A."/>
            <person name="Yourstone S."/>
            <person name="Lind A."/>
            <person name="Guilbaud C."/>
            <person name="Sands D.C."/>
            <person name="Jones C.D."/>
            <person name="Morris C.E."/>
            <person name="Dangl J.L."/>
        </authorList>
    </citation>
    <scope>NUCLEOTIDE SEQUENCE [LARGE SCALE GENOMIC DNA]</scope>
    <source>
        <strain evidence="1 2">CC1524</strain>
    </source>
</reference>
<organism evidence="1 2">
    <name type="scientific">Pseudomonas asturiensis</name>
    <dbReference type="NCBI Taxonomy" id="1190415"/>
    <lineage>
        <taxon>Bacteria</taxon>
        <taxon>Pseudomonadati</taxon>
        <taxon>Pseudomonadota</taxon>
        <taxon>Gammaproteobacteria</taxon>
        <taxon>Pseudomonadales</taxon>
        <taxon>Pseudomonadaceae</taxon>
        <taxon>Pseudomonas</taxon>
    </lineage>
</organism>
<sequence length="82" mass="9173">MPVKHDLFADLELTREEIVERSSADATLSLLLKEYDNADDEVLNAEKGTAGGIGDDALKKLKEKRLLVKDRIVQRLSRPHSS</sequence>
<evidence type="ECO:0000313" key="2">
    <source>
        <dbReference type="Proteomes" id="UP000464644"/>
    </source>
</evidence>
<dbReference type="RefSeq" id="WP_024688356.1">
    <property type="nucleotide sequence ID" value="NZ_CP047265.1"/>
</dbReference>
<dbReference type="Pfam" id="PF04325">
    <property type="entry name" value="DUF465"/>
    <property type="match status" value="1"/>
</dbReference>
<protein>
    <submittedName>
        <fullName evidence="1">DUF465 domain-containing protein</fullName>
    </submittedName>
</protein>
<dbReference type="InterPro" id="IPR038444">
    <property type="entry name" value="DUF465_sf"/>
</dbReference>
<keyword evidence="2" id="KW-1185">Reference proteome</keyword>